<dbReference type="InterPro" id="IPR034732">
    <property type="entry name" value="EPHD"/>
</dbReference>
<protein>
    <submittedName>
        <fullName evidence="12">Uncharacterized protein</fullName>
    </submittedName>
</protein>
<dbReference type="Pfam" id="PF13771">
    <property type="entry name" value="zf-HC5HC2H"/>
    <property type="match status" value="1"/>
</dbReference>
<dbReference type="GO" id="GO:0008270">
    <property type="term" value="F:zinc ion binding"/>
    <property type="evidence" value="ECO:0007669"/>
    <property type="project" value="UniProtKB-KW"/>
</dbReference>
<keyword evidence="2" id="KW-0479">Metal-binding</keyword>
<feature type="domain" description="BRCT" evidence="10">
    <location>
        <begin position="407"/>
        <end position="492"/>
    </location>
</feature>
<feature type="region of interest" description="Disordered" evidence="9">
    <location>
        <begin position="162"/>
        <end position="188"/>
    </location>
</feature>
<keyword evidence="3" id="KW-0677">Repeat</keyword>
<evidence type="ECO:0000313" key="12">
    <source>
        <dbReference type="EMBL" id="MQL71686.1"/>
    </source>
</evidence>
<dbReference type="Pfam" id="PF00533">
    <property type="entry name" value="BRCT"/>
    <property type="match status" value="1"/>
</dbReference>
<feature type="region of interest" description="Disordered" evidence="9">
    <location>
        <begin position="96"/>
        <end position="129"/>
    </location>
</feature>
<name>A0A843TNB4_COLES</name>
<dbReference type="FunFam" id="3.30.40.10:FF:000310">
    <property type="entry name" value="Breast cancer associated RING 1"/>
    <property type="match status" value="1"/>
</dbReference>
<dbReference type="CDD" id="cd17734">
    <property type="entry name" value="BRCT_Bard1_rpt1"/>
    <property type="match status" value="1"/>
</dbReference>
<dbReference type="PROSITE" id="PS50172">
    <property type="entry name" value="BRCT"/>
    <property type="match status" value="2"/>
</dbReference>
<dbReference type="Gene3D" id="3.40.50.10190">
    <property type="entry name" value="BRCT domain"/>
    <property type="match status" value="2"/>
</dbReference>
<keyword evidence="13" id="KW-1185">Reference proteome</keyword>
<feature type="compositionally biased region" description="Low complexity" evidence="9">
    <location>
        <begin position="99"/>
        <end position="109"/>
    </location>
</feature>
<feature type="domain" description="PHD-type" evidence="11">
    <location>
        <begin position="231"/>
        <end position="351"/>
    </location>
</feature>
<evidence type="ECO:0000256" key="7">
    <source>
        <dbReference type="ARBA" id="ARBA00023204"/>
    </source>
</evidence>
<dbReference type="Gene3D" id="3.30.40.10">
    <property type="entry name" value="Zinc/RING finger domain, C3HC4 (zinc finger)"/>
    <property type="match status" value="1"/>
</dbReference>
<dbReference type="InterPro" id="IPR013083">
    <property type="entry name" value="Znf_RING/FYVE/PHD"/>
</dbReference>
<dbReference type="FunFam" id="3.40.50.10190:FF:000006">
    <property type="entry name" value="Breast cancer type 1 susceptibility protein homolog"/>
    <property type="match status" value="1"/>
</dbReference>
<dbReference type="SMART" id="SM00292">
    <property type="entry name" value="BRCT"/>
    <property type="match status" value="2"/>
</dbReference>
<feature type="compositionally biased region" description="Basic and acidic residues" evidence="9">
    <location>
        <begin position="162"/>
        <end position="176"/>
    </location>
</feature>
<feature type="domain" description="BRCT" evidence="10">
    <location>
        <begin position="513"/>
        <end position="617"/>
    </location>
</feature>
<evidence type="ECO:0000313" key="13">
    <source>
        <dbReference type="Proteomes" id="UP000652761"/>
    </source>
</evidence>
<organism evidence="12 13">
    <name type="scientific">Colocasia esculenta</name>
    <name type="common">Wild taro</name>
    <name type="synonym">Arum esculentum</name>
    <dbReference type="NCBI Taxonomy" id="4460"/>
    <lineage>
        <taxon>Eukaryota</taxon>
        <taxon>Viridiplantae</taxon>
        <taxon>Streptophyta</taxon>
        <taxon>Embryophyta</taxon>
        <taxon>Tracheophyta</taxon>
        <taxon>Spermatophyta</taxon>
        <taxon>Magnoliopsida</taxon>
        <taxon>Liliopsida</taxon>
        <taxon>Araceae</taxon>
        <taxon>Aroideae</taxon>
        <taxon>Colocasieae</taxon>
        <taxon>Colocasia</taxon>
    </lineage>
</organism>
<evidence type="ECO:0000256" key="1">
    <source>
        <dbReference type="ARBA" id="ARBA00004123"/>
    </source>
</evidence>
<keyword evidence="5" id="KW-0863">Zinc-finger</keyword>
<dbReference type="InterPro" id="IPR036420">
    <property type="entry name" value="BRCT_dom_sf"/>
</dbReference>
<accession>A0A843TNB4</accession>
<feature type="region of interest" description="Disordered" evidence="9">
    <location>
        <begin position="354"/>
        <end position="387"/>
    </location>
</feature>
<keyword evidence="6" id="KW-0862">Zinc</keyword>
<evidence type="ECO:0000256" key="9">
    <source>
        <dbReference type="SAM" id="MobiDB-lite"/>
    </source>
</evidence>
<dbReference type="PANTHER" id="PTHR13763:SF9">
    <property type="entry name" value="BRCA1-ASSOCIATED RING DOMAIN PROTEIN 1"/>
    <property type="match status" value="1"/>
</dbReference>
<evidence type="ECO:0000259" key="11">
    <source>
        <dbReference type="PROSITE" id="PS51805"/>
    </source>
</evidence>
<dbReference type="AlphaFoldDB" id="A0A843TNB4"/>
<evidence type="ECO:0000256" key="2">
    <source>
        <dbReference type="ARBA" id="ARBA00022723"/>
    </source>
</evidence>
<proteinExistence type="predicted"/>
<dbReference type="PANTHER" id="PTHR13763">
    <property type="entry name" value="BREAST CANCER TYPE 1 SUSCEPTIBILITY PROTEIN BRCA1"/>
    <property type="match status" value="1"/>
</dbReference>
<keyword evidence="7" id="KW-0234">DNA repair</keyword>
<sequence>MGESESHGRLINPCFFHLQKLELELKCPACSCITASTGCGLACPICKLSLLAQETNKSDVKHQDLCNRDIAGKSQKSNAKNIFRQKTIRTTVEAFAEQGGPCSPPSSGGLKYSDDDSNDRGSVLSGKSLLASGSHKTNLPVNKSNLFEEIAEDKTRTAFQVEEDHGRDIKRQKLNTDSRNGATKSDMDDKLNDVDCQYASKNTSFCSQSGYEGATKFTPSSIANEGTSDIGFPCEFCHSTKESKASGPLGHYADGEPVDGEAARRPNVLHVHQKCIEWAPQVFFVGDTVKNLEAEISRASKIKCSHCGTKGAALGCYAKSCRKSFHVPCAVEIKDCRWDCDNFLILCPAHSSRKLPSDRSNMGKNVRNLSPADSNLGSTKSSGNHTSGKQHAYELWLAPPDATKGWVLCGSALSLAEKDMVAKLARLTGAVVTKDWRPDVTHVIASTDPYGACSRTLKFLMAILSGKWILKIDWIRACLEAKHPVSEDNYEISHDIHGCFDGPMNGRIRLMEQAPKLFSGLSFYFSGDFVPTYKGYLEDLISAAGGNILQENTDGSPSTTGLIVYNLDPPSEGDSQGAVDKRLHEANAVATRIGAQVIGHTWVLDSVAGCKLLPVFS</sequence>
<dbReference type="EMBL" id="NMUH01000106">
    <property type="protein sequence ID" value="MQL71686.1"/>
    <property type="molecule type" value="Genomic_DNA"/>
</dbReference>
<keyword evidence="8" id="KW-0539">Nucleus</keyword>
<dbReference type="SUPFAM" id="SSF52113">
    <property type="entry name" value="BRCT domain"/>
    <property type="match status" value="2"/>
</dbReference>
<dbReference type="GO" id="GO:0045944">
    <property type="term" value="P:positive regulation of transcription by RNA polymerase II"/>
    <property type="evidence" value="ECO:0007669"/>
    <property type="project" value="TreeGrafter"/>
</dbReference>
<feature type="compositionally biased region" description="Polar residues" evidence="9">
    <location>
        <begin position="358"/>
        <end position="387"/>
    </location>
</feature>
<evidence type="ECO:0000256" key="4">
    <source>
        <dbReference type="ARBA" id="ARBA00022763"/>
    </source>
</evidence>
<dbReference type="InterPro" id="IPR001357">
    <property type="entry name" value="BRCT_dom"/>
</dbReference>
<evidence type="ECO:0000256" key="8">
    <source>
        <dbReference type="ARBA" id="ARBA00023242"/>
    </source>
</evidence>
<evidence type="ECO:0000256" key="3">
    <source>
        <dbReference type="ARBA" id="ARBA00022737"/>
    </source>
</evidence>
<evidence type="ECO:0000256" key="5">
    <source>
        <dbReference type="ARBA" id="ARBA00022771"/>
    </source>
</evidence>
<dbReference type="InterPro" id="IPR031099">
    <property type="entry name" value="BRCA1-associated"/>
</dbReference>
<dbReference type="GO" id="GO:0000724">
    <property type="term" value="P:double-strand break repair via homologous recombination"/>
    <property type="evidence" value="ECO:0007669"/>
    <property type="project" value="TreeGrafter"/>
</dbReference>
<evidence type="ECO:0000256" key="6">
    <source>
        <dbReference type="ARBA" id="ARBA00022833"/>
    </source>
</evidence>
<dbReference type="Proteomes" id="UP000652761">
    <property type="component" value="Unassembled WGS sequence"/>
</dbReference>
<keyword evidence="4" id="KW-0227">DNA damage</keyword>
<dbReference type="OrthoDB" id="2384350at2759"/>
<evidence type="ECO:0000259" key="10">
    <source>
        <dbReference type="PROSITE" id="PS50172"/>
    </source>
</evidence>
<dbReference type="GO" id="GO:0005634">
    <property type="term" value="C:nucleus"/>
    <property type="evidence" value="ECO:0007669"/>
    <property type="project" value="UniProtKB-SubCell"/>
</dbReference>
<comment type="subcellular location">
    <subcellularLocation>
        <location evidence="1">Nucleus</location>
    </subcellularLocation>
</comment>
<reference evidence="12" key="1">
    <citation type="submission" date="2017-07" db="EMBL/GenBank/DDBJ databases">
        <title>Taro Niue Genome Assembly and Annotation.</title>
        <authorList>
            <person name="Atibalentja N."/>
            <person name="Keating K."/>
            <person name="Fields C.J."/>
        </authorList>
    </citation>
    <scope>NUCLEOTIDE SEQUENCE</scope>
    <source>
        <strain evidence="12">Niue_2</strain>
        <tissue evidence="12">Leaf</tissue>
    </source>
</reference>
<dbReference type="PROSITE" id="PS51805">
    <property type="entry name" value="EPHD"/>
    <property type="match status" value="1"/>
</dbReference>
<comment type="caution">
    <text evidence="12">The sequence shown here is derived from an EMBL/GenBank/DDBJ whole genome shotgun (WGS) entry which is preliminary data.</text>
</comment>
<dbReference type="GO" id="GO:0004842">
    <property type="term" value="F:ubiquitin-protein transferase activity"/>
    <property type="evidence" value="ECO:0007669"/>
    <property type="project" value="TreeGrafter"/>
</dbReference>
<gene>
    <name evidence="12" type="ORF">Taro_003984</name>
</gene>